<dbReference type="AlphaFoldDB" id="A0A0F7J1G8"/>
<name>A0A0F7J1G8_9ACTN</name>
<evidence type="ECO:0000256" key="1">
    <source>
        <dbReference type="SAM" id="Phobius"/>
    </source>
</evidence>
<feature type="transmembrane region" description="Helical" evidence="1">
    <location>
        <begin position="111"/>
        <end position="130"/>
    </location>
</feature>
<keyword evidence="1" id="KW-1133">Transmembrane helix</keyword>
<reference evidence="2" key="1">
    <citation type="journal article" date="2015" name="Microb. Cell Fact.">
        <title>Activation and enhancement of Fredericamycin A production in deepsea-derived Streptomyces somaliensis SCSIO ZH66 by using ribosome engineering and response surface methodology.</title>
        <authorList>
            <person name="Zhang Y."/>
            <person name="Huang H."/>
            <person name="Xu S."/>
            <person name="Wang B."/>
            <person name="Ju J."/>
            <person name="Tan H."/>
            <person name="Li W."/>
        </authorList>
    </citation>
    <scope>NUCLEOTIDE SEQUENCE</scope>
    <source>
        <strain evidence="2">SCSIO ZH66</strain>
    </source>
</reference>
<keyword evidence="1" id="KW-0472">Membrane</keyword>
<proteinExistence type="predicted"/>
<accession>A0A0F7J1G8</accession>
<dbReference type="Pfam" id="PF19545">
    <property type="entry name" value="DUF6069"/>
    <property type="match status" value="1"/>
</dbReference>
<feature type="transmembrane region" description="Helical" evidence="1">
    <location>
        <begin position="81"/>
        <end position="102"/>
    </location>
</feature>
<feature type="transmembrane region" description="Helical" evidence="1">
    <location>
        <begin position="40"/>
        <end position="61"/>
    </location>
</feature>
<feature type="transmembrane region" description="Helical" evidence="1">
    <location>
        <begin position="136"/>
        <end position="157"/>
    </location>
</feature>
<dbReference type="InterPro" id="IPR045713">
    <property type="entry name" value="DUF6069"/>
</dbReference>
<evidence type="ECO:0000313" key="2">
    <source>
        <dbReference type="EMBL" id="AKH04317.1"/>
    </source>
</evidence>
<protein>
    <submittedName>
        <fullName evidence="2">Uncharacterized protein</fullName>
    </submittedName>
</protein>
<sequence>MLNACMCFMHHSLSRSCDRRRLTMSATPAAGTGGTVRTRAIALAGAVVLAALIWLLAHEAFGVDLRTPDGPGATTTSELPFAAVPLSVLVVSLLGWALLALLERFTARARTVWTAVAGAVLVMSLFAPVFSEGLTAGNRLTLVCLHLAVGAVLIPAYRKGARQA</sequence>
<gene>
    <name evidence="2" type="primary">frdU</name>
</gene>
<keyword evidence="1" id="KW-0812">Transmembrane</keyword>
<dbReference type="EMBL" id="KP213175">
    <property type="protein sequence ID" value="AKH04317.1"/>
    <property type="molecule type" value="Genomic_DNA"/>
</dbReference>
<organism evidence="2">
    <name type="scientific">Streptomyces somaliensis</name>
    <dbReference type="NCBI Taxonomy" id="78355"/>
    <lineage>
        <taxon>Bacteria</taxon>
        <taxon>Bacillati</taxon>
        <taxon>Actinomycetota</taxon>
        <taxon>Actinomycetes</taxon>
        <taxon>Kitasatosporales</taxon>
        <taxon>Streptomycetaceae</taxon>
        <taxon>Streptomyces</taxon>
    </lineage>
</organism>